<evidence type="ECO:0000313" key="2">
    <source>
        <dbReference type="EMBL" id="MEQ6889391.1"/>
    </source>
</evidence>
<dbReference type="RefSeq" id="WP_349758924.1">
    <property type="nucleotide sequence ID" value="NZ_JBEGCI010000010.1"/>
</dbReference>
<evidence type="ECO:0000313" key="3">
    <source>
        <dbReference type="Proteomes" id="UP001472978"/>
    </source>
</evidence>
<reference evidence="2 3" key="1">
    <citation type="submission" date="2024-05" db="EMBL/GenBank/DDBJ databases">
        <title>Halomonas sp. CS7 16S ribosomal RNA gene Genome sequencing and assembly.</title>
        <authorList>
            <person name="Yook S."/>
        </authorList>
    </citation>
    <scope>NUCLEOTIDE SEQUENCE [LARGE SCALE GENOMIC DNA]</scope>
    <source>
        <strain evidence="2 3">CS7</strain>
    </source>
</reference>
<keyword evidence="3" id="KW-1185">Reference proteome</keyword>
<protein>
    <recommendedName>
        <fullName evidence="4">DUF4190 domain-containing protein</fullName>
    </recommendedName>
</protein>
<comment type="caution">
    <text evidence="2">The sequence shown here is derived from an EMBL/GenBank/DDBJ whole genome shotgun (WGS) entry which is preliminary data.</text>
</comment>
<keyword evidence="1" id="KW-1133">Transmembrane helix</keyword>
<proteinExistence type="predicted"/>
<feature type="transmembrane region" description="Helical" evidence="1">
    <location>
        <begin position="58"/>
        <end position="79"/>
    </location>
</feature>
<keyword evidence="1" id="KW-0472">Membrane</keyword>
<organism evidence="2 3">
    <name type="scientific">Halomonas pelophila</name>
    <dbReference type="NCBI Taxonomy" id="3151122"/>
    <lineage>
        <taxon>Bacteria</taxon>
        <taxon>Pseudomonadati</taxon>
        <taxon>Pseudomonadota</taxon>
        <taxon>Gammaproteobacteria</taxon>
        <taxon>Oceanospirillales</taxon>
        <taxon>Halomonadaceae</taxon>
        <taxon>Halomonas</taxon>
    </lineage>
</organism>
<evidence type="ECO:0000256" key="1">
    <source>
        <dbReference type="SAM" id="Phobius"/>
    </source>
</evidence>
<name>A0ABV1N7N9_9GAMM</name>
<dbReference type="EMBL" id="JBEGCI010000010">
    <property type="protein sequence ID" value="MEQ6889391.1"/>
    <property type="molecule type" value="Genomic_DNA"/>
</dbReference>
<keyword evidence="1" id="KW-0812">Transmembrane</keyword>
<feature type="transmembrane region" description="Helical" evidence="1">
    <location>
        <begin position="12"/>
        <end position="28"/>
    </location>
</feature>
<dbReference type="Proteomes" id="UP001472978">
    <property type="component" value="Unassembled WGS sequence"/>
</dbReference>
<gene>
    <name evidence="2" type="ORF">ABE957_11970</name>
</gene>
<accession>A0ABV1N7N9</accession>
<sequence length="81" mass="8516">MGSEIFRGRAFFIELGLLVLALISFILLGHGPGLYLIITGAVVIVADHARGRKKVNKVGGVIVAIGVVFSVLGLVIVRFGT</sequence>
<evidence type="ECO:0008006" key="4">
    <source>
        <dbReference type="Google" id="ProtNLM"/>
    </source>
</evidence>